<name>A0A2U0HWD5_9FLAO</name>
<keyword evidence="2 4" id="KW-0067">ATP-binding</keyword>
<gene>
    <name evidence="4" type="ORF">DDV96_14155</name>
</gene>
<dbReference type="PANTHER" id="PTHR43158:SF2">
    <property type="entry name" value="SKFA PEPTIDE EXPORT ATP-BINDING PROTEIN SKFE"/>
    <property type="match status" value="1"/>
</dbReference>
<dbReference type="Pfam" id="PF00005">
    <property type="entry name" value="ABC_tran"/>
    <property type="match status" value="1"/>
</dbReference>
<evidence type="ECO:0000313" key="5">
    <source>
        <dbReference type="Proteomes" id="UP000245962"/>
    </source>
</evidence>
<comment type="caution">
    <text evidence="4">The sequence shown here is derived from an EMBL/GenBank/DDBJ whole genome shotgun (WGS) entry which is preliminary data.</text>
</comment>
<sequence length="222" mass="25142">MAVLQVHNARKSFGKNPVLKDVSFSLKTGDILGIFGRNGSGKSTLLKILFGTLSANSLHLEVNNEKISPSEVIKNQLIAYLPQHPFLPKNTKVRDIIPMYFQEEKEQDAVFYNRFVATLTHKKVGHLSQGERKFFEAILISHLSHPFLMLDEPFSMIEPLQTKALKDFLLKISETKGLIITDHYYTDVLDISTKNLILKAGKNQIVDSIDDLRTRGYLSKNT</sequence>
<dbReference type="InterPro" id="IPR027417">
    <property type="entry name" value="P-loop_NTPase"/>
</dbReference>
<dbReference type="AlphaFoldDB" id="A0A2U0HWD5"/>
<keyword evidence="5" id="KW-1185">Reference proteome</keyword>
<evidence type="ECO:0000259" key="3">
    <source>
        <dbReference type="PROSITE" id="PS50893"/>
    </source>
</evidence>
<dbReference type="RefSeq" id="WP_116695432.1">
    <property type="nucleotide sequence ID" value="NZ_QEHR01000011.1"/>
</dbReference>
<evidence type="ECO:0000256" key="2">
    <source>
        <dbReference type="ARBA" id="ARBA00022840"/>
    </source>
</evidence>
<dbReference type="SUPFAM" id="SSF52540">
    <property type="entry name" value="P-loop containing nucleoside triphosphate hydrolases"/>
    <property type="match status" value="1"/>
</dbReference>
<keyword evidence="1" id="KW-0547">Nucleotide-binding</keyword>
<dbReference type="SMART" id="SM00382">
    <property type="entry name" value="AAA"/>
    <property type="match status" value="1"/>
</dbReference>
<dbReference type="Gene3D" id="3.40.50.300">
    <property type="entry name" value="P-loop containing nucleotide triphosphate hydrolases"/>
    <property type="match status" value="1"/>
</dbReference>
<feature type="domain" description="ABC transporter" evidence="3">
    <location>
        <begin position="4"/>
        <end position="218"/>
    </location>
</feature>
<dbReference type="Proteomes" id="UP000245962">
    <property type="component" value="Unassembled WGS sequence"/>
</dbReference>
<proteinExistence type="predicted"/>
<dbReference type="GO" id="GO:0016887">
    <property type="term" value="F:ATP hydrolysis activity"/>
    <property type="evidence" value="ECO:0007669"/>
    <property type="project" value="InterPro"/>
</dbReference>
<evidence type="ECO:0000256" key="1">
    <source>
        <dbReference type="ARBA" id="ARBA00022741"/>
    </source>
</evidence>
<dbReference type="PROSITE" id="PS50893">
    <property type="entry name" value="ABC_TRANSPORTER_2"/>
    <property type="match status" value="1"/>
</dbReference>
<organism evidence="4 5">
    <name type="scientific">Marixanthomonas spongiae</name>
    <dbReference type="NCBI Taxonomy" id="2174845"/>
    <lineage>
        <taxon>Bacteria</taxon>
        <taxon>Pseudomonadati</taxon>
        <taxon>Bacteroidota</taxon>
        <taxon>Flavobacteriia</taxon>
        <taxon>Flavobacteriales</taxon>
        <taxon>Flavobacteriaceae</taxon>
        <taxon>Marixanthomonas</taxon>
    </lineage>
</organism>
<dbReference type="EMBL" id="QEHR01000011">
    <property type="protein sequence ID" value="PVW13060.1"/>
    <property type="molecule type" value="Genomic_DNA"/>
</dbReference>
<dbReference type="InterPro" id="IPR003439">
    <property type="entry name" value="ABC_transporter-like_ATP-bd"/>
</dbReference>
<protein>
    <submittedName>
        <fullName evidence="4">ABC transporter ATP-binding protein</fullName>
    </submittedName>
</protein>
<dbReference type="PANTHER" id="PTHR43158">
    <property type="entry name" value="SKFA PEPTIDE EXPORT ATP-BINDING PROTEIN SKFE"/>
    <property type="match status" value="1"/>
</dbReference>
<evidence type="ECO:0000313" key="4">
    <source>
        <dbReference type="EMBL" id="PVW13060.1"/>
    </source>
</evidence>
<dbReference type="OrthoDB" id="9801987at2"/>
<dbReference type="GO" id="GO:0005524">
    <property type="term" value="F:ATP binding"/>
    <property type="evidence" value="ECO:0007669"/>
    <property type="project" value="UniProtKB-KW"/>
</dbReference>
<dbReference type="InterPro" id="IPR003593">
    <property type="entry name" value="AAA+_ATPase"/>
</dbReference>
<reference evidence="4 5" key="1">
    <citation type="submission" date="2018-04" db="EMBL/GenBank/DDBJ databases">
        <title>Marixanthomonas spongiae HN-E44 sp. nov., isolated from a marine sponge.</title>
        <authorList>
            <person name="Luo L."/>
            <person name="Zhuang L."/>
        </authorList>
    </citation>
    <scope>NUCLEOTIDE SEQUENCE [LARGE SCALE GENOMIC DNA]</scope>
    <source>
        <strain evidence="4 5">HN-E44</strain>
    </source>
</reference>
<accession>A0A2U0HWD5</accession>